<dbReference type="Proteomes" id="UP000019118">
    <property type="component" value="Unassembled WGS sequence"/>
</dbReference>
<reference evidence="2" key="2">
    <citation type="submission" date="2024-08" db="UniProtKB">
        <authorList>
            <consortium name="EnsemblMetazoa"/>
        </authorList>
    </citation>
    <scope>IDENTIFICATION</scope>
</reference>
<accession>A0AAR5PTM5</accession>
<proteinExistence type="predicted"/>
<organism evidence="2 3">
    <name type="scientific">Dendroctonus ponderosae</name>
    <name type="common">Mountain pine beetle</name>
    <dbReference type="NCBI Taxonomy" id="77166"/>
    <lineage>
        <taxon>Eukaryota</taxon>
        <taxon>Metazoa</taxon>
        <taxon>Ecdysozoa</taxon>
        <taxon>Arthropoda</taxon>
        <taxon>Hexapoda</taxon>
        <taxon>Insecta</taxon>
        <taxon>Pterygota</taxon>
        <taxon>Neoptera</taxon>
        <taxon>Endopterygota</taxon>
        <taxon>Coleoptera</taxon>
        <taxon>Polyphaga</taxon>
        <taxon>Cucujiformia</taxon>
        <taxon>Curculionidae</taxon>
        <taxon>Scolytinae</taxon>
        <taxon>Dendroctonus</taxon>
    </lineage>
</organism>
<feature type="region of interest" description="Disordered" evidence="1">
    <location>
        <begin position="114"/>
        <end position="190"/>
    </location>
</feature>
<feature type="compositionally biased region" description="Basic residues" evidence="1">
    <location>
        <begin position="160"/>
        <end position="171"/>
    </location>
</feature>
<feature type="compositionally biased region" description="Basic and acidic residues" evidence="1">
    <location>
        <begin position="120"/>
        <end position="134"/>
    </location>
</feature>
<feature type="compositionally biased region" description="Basic residues" evidence="1">
    <location>
        <begin position="135"/>
        <end position="152"/>
    </location>
</feature>
<evidence type="ECO:0008006" key="4">
    <source>
        <dbReference type="Google" id="ProtNLM"/>
    </source>
</evidence>
<protein>
    <recommendedName>
        <fullName evidence="4">Female-specific protein transformer</fullName>
    </recommendedName>
</protein>
<keyword evidence="3" id="KW-1185">Reference proteome</keyword>
<dbReference type="EnsemblMetazoa" id="XM_019908597.1">
    <property type="protein sequence ID" value="XP_019764156.1"/>
    <property type="gene ID" value="LOC109540282"/>
</dbReference>
<evidence type="ECO:0000313" key="2">
    <source>
        <dbReference type="EnsemblMetazoa" id="XP_019764156.1"/>
    </source>
</evidence>
<evidence type="ECO:0000313" key="3">
    <source>
        <dbReference type="Proteomes" id="UP000019118"/>
    </source>
</evidence>
<evidence type="ECO:0000256" key="1">
    <source>
        <dbReference type="SAM" id="MobiDB-lite"/>
    </source>
</evidence>
<sequence>MQINENSDNKFPSDFLQMTRRPSFNTFELKNLHVVISRRKSIECTKNDPLQRNIHDPAKISAHVHHRGLPAKLLFANIQVNQTEPSLRTDIYSERIISSNIEWPRNPQIMTRCTTSQSLRTDDKRRSNSEDRNCRDRRKRRDSSHHRHRRSRSRSDSRSRSRIYRHSKAYRARSISPRRSADMSRKRHRH</sequence>
<name>A0AAR5PTM5_DENPD</name>
<dbReference type="AlphaFoldDB" id="A0AAR5PTM5"/>
<reference evidence="3" key="1">
    <citation type="journal article" date="2013" name="Genome Biol.">
        <title>Draft genome of the mountain pine beetle, Dendroctonus ponderosae Hopkins, a major forest pest.</title>
        <authorList>
            <person name="Keeling C.I."/>
            <person name="Yuen M.M."/>
            <person name="Liao N.Y."/>
            <person name="Docking T.R."/>
            <person name="Chan S.K."/>
            <person name="Taylor G.A."/>
            <person name="Palmquist D.L."/>
            <person name="Jackman S.D."/>
            <person name="Nguyen A."/>
            <person name="Li M."/>
            <person name="Henderson H."/>
            <person name="Janes J.K."/>
            <person name="Zhao Y."/>
            <person name="Pandoh P."/>
            <person name="Moore R."/>
            <person name="Sperling F.A."/>
            <person name="Huber D.P."/>
            <person name="Birol I."/>
            <person name="Jones S.J."/>
            <person name="Bohlmann J."/>
        </authorList>
    </citation>
    <scope>NUCLEOTIDE SEQUENCE</scope>
</reference>